<dbReference type="Pfam" id="PF07690">
    <property type="entry name" value="MFS_1"/>
    <property type="match status" value="1"/>
</dbReference>
<evidence type="ECO:0000256" key="6">
    <source>
        <dbReference type="SAM" id="Phobius"/>
    </source>
</evidence>
<dbReference type="AlphaFoldDB" id="A0A928KT11"/>
<dbReference type="EMBL" id="SVNY01000004">
    <property type="protein sequence ID" value="MBE6833749.1"/>
    <property type="molecule type" value="Genomic_DNA"/>
</dbReference>
<feature type="transmembrane region" description="Helical" evidence="6">
    <location>
        <begin position="73"/>
        <end position="91"/>
    </location>
</feature>
<keyword evidence="4 6" id="KW-1133">Transmembrane helix</keyword>
<dbReference type="InterPro" id="IPR020846">
    <property type="entry name" value="MFS_dom"/>
</dbReference>
<evidence type="ECO:0000313" key="9">
    <source>
        <dbReference type="Proteomes" id="UP000754750"/>
    </source>
</evidence>
<dbReference type="PANTHER" id="PTHR43129:SF1">
    <property type="entry name" value="FOSMIDOMYCIN RESISTANCE PROTEIN"/>
    <property type="match status" value="1"/>
</dbReference>
<reference evidence="8" key="1">
    <citation type="submission" date="2019-04" db="EMBL/GenBank/DDBJ databases">
        <title>Evolution of Biomass-Degrading Anaerobic Consortia Revealed by Metagenomics.</title>
        <authorList>
            <person name="Peng X."/>
        </authorList>
    </citation>
    <scope>NUCLEOTIDE SEQUENCE</scope>
    <source>
        <strain evidence="8">SIG551</strain>
    </source>
</reference>
<evidence type="ECO:0000256" key="5">
    <source>
        <dbReference type="ARBA" id="ARBA00023136"/>
    </source>
</evidence>
<feature type="transmembrane region" description="Helical" evidence="6">
    <location>
        <begin position="45"/>
        <end position="66"/>
    </location>
</feature>
<evidence type="ECO:0000259" key="7">
    <source>
        <dbReference type="PROSITE" id="PS50850"/>
    </source>
</evidence>
<dbReference type="Proteomes" id="UP000754750">
    <property type="component" value="Unassembled WGS sequence"/>
</dbReference>
<dbReference type="RefSeq" id="WP_020073607.1">
    <property type="nucleotide sequence ID" value="NZ_JBKWRC010000006.1"/>
</dbReference>
<dbReference type="Gene3D" id="1.20.1250.20">
    <property type="entry name" value="MFS general substrate transporter like domains"/>
    <property type="match status" value="2"/>
</dbReference>
<proteinExistence type="predicted"/>
<feature type="domain" description="Major facilitator superfamily (MFS) profile" evidence="7">
    <location>
        <begin position="8"/>
        <end position="386"/>
    </location>
</feature>
<organism evidence="8 9">
    <name type="scientific">Faecalispora sporosphaeroides</name>
    <dbReference type="NCBI Taxonomy" id="1549"/>
    <lineage>
        <taxon>Bacteria</taxon>
        <taxon>Bacillati</taxon>
        <taxon>Bacillota</taxon>
        <taxon>Clostridia</taxon>
        <taxon>Eubacteriales</taxon>
        <taxon>Oscillospiraceae</taxon>
        <taxon>Faecalispora</taxon>
    </lineage>
</organism>
<dbReference type="InterPro" id="IPR036259">
    <property type="entry name" value="MFS_trans_sf"/>
</dbReference>
<comment type="subcellular location">
    <subcellularLocation>
        <location evidence="1">Cell membrane</location>
        <topology evidence="1">Multi-pass membrane protein</topology>
    </subcellularLocation>
</comment>
<name>A0A928KT11_9FIRM</name>
<evidence type="ECO:0000313" key="8">
    <source>
        <dbReference type="EMBL" id="MBE6833749.1"/>
    </source>
</evidence>
<protein>
    <submittedName>
        <fullName evidence="8">MFS transporter</fullName>
    </submittedName>
</protein>
<dbReference type="GO" id="GO:0022857">
    <property type="term" value="F:transmembrane transporter activity"/>
    <property type="evidence" value="ECO:0007669"/>
    <property type="project" value="InterPro"/>
</dbReference>
<dbReference type="InterPro" id="IPR011701">
    <property type="entry name" value="MFS"/>
</dbReference>
<dbReference type="PANTHER" id="PTHR43129">
    <property type="entry name" value="FOSMIDOMYCIN RESISTANCE PROTEIN"/>
    <property type="match status" value="1"/>
</dbReference>
<keyword evidence="5 6" id="KW-0472">Membrane</keyword>
<feature type="transmembrane region" description="Helical" evidence="6">
    <location>
        <begin position="163"/>
        <end position="180"/>
    </location>
</feature>
<feature type="transmembrane region" description="Helical" evidence="6">
    <location>
        <begin position="209"/>
        <end position="234"/>
    </location>
</feature>
<keyword evidence="2" id="KW-0813">Transport</keyword>
<feature type="transmembrane region" description="Helical" evidence="6">
    <location>
        <begin position="97"/>
        <end position="113"/>
    </location>
</feature>
<feature type="transmembrane region" description="Helical" evidence="6">
    <location>
        <begin position="21"/>
        <end position="39"/>
    </location>
</feature>
<feature type="transmembrane region" description="Helical" evidence="6">
    <location>
        <begin position="358"/>
        <end position="379"/>
    </location>
</feature>
<dbReference type="GO" id="GO:0005886">
    <property type="term" value="C:plasma membrane"/>
    <property type="evidence" value="ECO:0007669"/>
    <property type="project" value="UniProtKB-SubCell"/>
</dbReference>
<evidence type="ECO:0000256" key="4">
    <source>
        <dbReference type="ARBA" id="ARBA00022989"/>
    </source>
</evidence>
<keyword evidence="3 6" id="KW-0812">Transmembrane</keyword>
<feature type="transmembrane region" description="Helical" evidence="6">
    <location>
        <begin position="331"/>
        <end position="352"/>
    </location>
</feature>
<evidence type="ECO:0000256" key="1">
    <source>
        <dbReference type="ARBA" id="ARBA00004651"/>
    </source>
</evidence>
<gene>
    <name evidence="8" type="ORF">E7512_09250</name>
</gene>
<dbReference type="PROSITE" id="PS50850">
    <property type="entry name" value="MFS"/>
    <property type="match status" value="1"/>
</dbReference>
<comment type="caution">
    <text evidence="8">The sequence shown here is derived from an EMBL/GenBank/DDBJ whole genome shotgun (WGS) entry which is preliminary data.</text>
</comment>
<evidence type="ECO:0000256" key="3">
    <source>
        <dbReference type="ARBA" id="ARBA00022692"/>
    </source>
</evidence>
<feature type="transmembrane region" description="Helical" evidence="6">
    <location>
        <begin position="134"/>
        <end position="157"/>
    </location>
</feature>
<dbReference type="SUPFAM" id="SSF103473">
    <property type="entry name" value="MFS general substrate transporter"/>
    <property type="match status" value="1"/>
</dbReference>
<feature type="transmembrane region" description="Helical" evidence="6">
    <location>
        <begin position="246"/>
        <end position="263"/>
    </location>
</feature>
<feature type="transmembrane region" description="Helical" evidence="6">
    <location>
        <begin position="299"/>
        <end position="319"/>
    </location>
</feature>
<dbReference type="CDD" id="cd17478">
    <property type="entry name" value="MFS_FsR"/>
    <property type="match status" value="1"/>
</dbReference>
<feature type="transmembrane region" description="Helical" evidence="6">
    <location>
        <begin position="275"/>
        <end position="293"/>
    </location>
</feature>
<sequence length="399" mass="42415">MQQNHSRYIYLLSAGHLFTDMNQGALPAILPFLIAAYHFNYAQVATLVLASTVVSSIIQPVFGNLADKTPRPWMMAIGVLLAGTGMAAAGFLSDFRLLFLSIMISGIGVAAFHPEGARMANKVSGDKKGTGVSIFSFGGNAGFAVGPILATASISLFGLRGTAVLAVPCVLMAITILSQIRKMDQAPPEQSRSEMIPEKPAEPDRWVPFTLLSLLLFGRSIVFCGLNTFLPLFFIQVLQQSESTGSALLSFYFAIGAASTLIGGRLGDRFGFVRITRIGFTLFLPVMAALAITRTLVPAVLLLIPVAFALYSPSSLTVVLGQKYLPNRMGLASGITLGLSVSIGGMMAPLLGNLADNFGLMAAIYAITAISIIPAVMSYTLSNEDKREKAVQNSHSLKN</sequence>
<accession>A0A928KT11</accession>
<evidence type="ECO:0000256" key="2">
    <source>
        <dbReference type="ARBA" id="ARBA00022448"/>
    </source>
</evidence>